<evidence type="ECO:0000256" key="4">
    <source>
        <dbReference type="SAM" id="SignalP"/>
    </source>
</evidence>
<evidence type="ECO:0000256" key="2">
    <source>
        <dbReference type="ARBA" id="ARBA00022525"/>
    </source>
</evidence>
<sequence length="403" mass="43825">MSPLVLMTLCLHVLLAMGLPYRSRTVKQEPRNLYVSTQPKQPSMEVLRREPPQVPLVPRAPPLVPLVPRAPPLVPLVPRIPPLVPLVPRAPPLVPLVPRAPPLVPLVPRTPPLVPLVPRAPPLVPLVPRAPPLVPLVPRAPPLVPLVPRAPPLVPLVPRAPPLVPLVPRAPPLVPLVPRAPPLVPLVPRTPPLVPLVPRAPPLVPLVPRAPPLVPLVLREQDSDDYDDSDCDDLEERLSALETTVKQQQALIKSLSCIGPNCRKNSPIAFYAVMTQSQKNVVFGKKIIFQNAILNSGNGYNPKVGVFTAPVSGTYLFSANVLHPPLKHNLIVSFTLSRGTYKTNANIFFAAGRRWGGGSQTVIVKMDKGQHLWLQNNAKNNLKKGFPSIYGHAFTSFSGVKLD</sequence>
<keyword evidence="3 4" id="KW-0732">Signal</keyword>
<comment type="subcellular location">
    <subcellularLocation>
        <location evidence="1">Secreted</location>
    </subcellularLocation>
</comment>
<dbReference type="EMBL" id="JAIWYP010000010">
    <property type="protein sequence ID" value="KAH3753583.1"/>
    <property type="molecule type" value="Genomic_DNA"/>
</dbReference>
<reference evidence="6" key="1">
    <citation type="journal article" date="2019" name="bioRxiv">
        <title>The Genome of the Zebra Mussel, Dreissena polymorpha: A Resource for Invasive Species Research.</title>
        <authorList>
            <person name="McCartney M.A."/>
            <person name="Auch B."/>
            <person name="Kono T."/>
            <person name="Mallez S."/>
            <person name="Zhang Y."/>
            <person name="Obille A."/>
            <person name="Becker A."/>
            <person name="Abrahante J.E."/>
            <person name="Garbe J."/>
            <person name="Badalamenti J.P."/>
            <person name="Herman A."/>
            <person name="Mangelson H."/>
            <person name="Liachko I."/>
            <person name="Sullivan S."/>
            <person name="Sone E.D."/>
            <person name="Koren S."/>
            <person name="Silverstein K.A.T."/>
            <person name="Beckman K.B."/>
            <person name="Gohl D.M."/>
        </authorList>
    </citation>
    <scope>NUCLEOTIDE SEQUENCE</scope>
    <source>
        <strain evidence="6">Duluth1</strain>
        <tissue evidence="6">Whole animal</tissue>
    </source>
</reference>
<dbReference type="SMART" id="SM00110">
    <property type="entry name" value="C1Q"/>
    <property type="match status" value="1"/>
</dbReference>
<dbReference type="InterPro" id="IPR008983">
    <property type="entry name" value="Tumour_necrosis_fac-like_dom"/>
</dbReference>
<protein>
    <recommendedName>
        <fullName evidence="5">C1q domain-containing protein</fullName>
    </recommendedName>
</protein>
<feature type="domain" description="C1q" evidence="5">
    <location>
        <begin position="263"/>
        <end position="403"/>
    </location>
</feature>
<evidence type="ECO:0000313" key="7">
    <source>
        <dbReference type="Proteomes" id="UP000828390"/>
    </source>
</evidence>
<comment type="caution">
    <text evidence="6">The sequence shown here is derived from an EMBL/GenBank/DDBJ whole genome shotgun (WGS) entry which is preliminary data.</text>
</comment>
<dbReference type="PROSITE" id="PS50871">
    <property type="entry name" value="C1Q"/>
    <property type="match status" value="1"/>
</dbReference>
<dbReference type="Proteomes" id="UP000828390">
    <property type="component" value="Unassembled WGS sequence"/>
</dbReference>
<dbReference type="Pfam" id="PF00386">
    <property type="entry name" value="C1q"/>
    <property type="match status" value="1"/>
</dbReference>
<dbReference type="Gene3D" id="2.60.120.40">
    <property type="match status" value="1"/>
</dbReference>
<feature type="chain" id="PRO_5039719363" description="C1q domain-containing protein" evidence="4">
    <location>
        <begin position="19"/>
        <end position="403"/>
    </location>
</feature>
<dbReference type="AlphaFoldDB" id="A0A9D4DQW6"/>
<evidence type="ECO:0000259" key="5">
    <source>
        <dbReference type="PROSITE" id="PS50871"/>
    </source>
</evidence>
<dbReference type="PANTHER" id="PTHR22923:SF116">
    <property type="entry name" value="C1Q DOMAIN-CONTAINING PROTEIN"/>
    <property type="match status" value="1"/>
</dbReference>
<dbReference type="InterPro" id="IPR001073">
    <property type="entry name" value="C1q_dom"/>
</dbReference>
<keyword evidence="7" id="KW-1185">Reference proteome</keyword>
<evidence type="ECO:0000256" key="3">
    <source>
        <dbReference type="ARBA" id="ARBA00022729"/>
    </source>
</evidence>
<dbReference type="PANTHER" id="PTHR22923">
    <property type="entry name" value="CEREBELLIN-RELATED"/>
    <property type="match status" value="1"/>
</dbReference>
<accession>A0A9D4DQW6</accession>
<name>A0A9D4DQW6_DREPO</name>
<dbReference type="GO" id="GO:0005576">
    <property type="term" value="C:extracellular region"/>
    <property type="evidence" value="ECO:0007669"/>
    <property type="project" value="UniProtKB-SubCell"/>
</dbReference>
<keyword evidence="2" id="KW-0964">Secreted</keyword>
<feature type="signal peptide" evidence="4">
    <location>
        <begin position="1"/>
        <end position="18"/>
    </location>
</feature>
<dbReference type="PRINTS" id="PR00007">
    <property type="entry name" value="COMPLEMNTC1Q"/>
</dbReference>
<gene>
    <name evidence="6" type="ORF">DPMN_188223</name>
</gene>
<dbReference type="SUPFAM" id="SSF49842">
    <property type="entry name" value="TNF-like"/>
    <property type="match status" value="1"/>
</dbReference>
<dbReference type="OrthoDB" id="6154955at2759"/>
<proteinExistence type="predicted"/>
<evidence type="ECO:0000313" key="6">
    <source>
        <dbReference type="EMBL" id="KAH3753583.1"/>
    </source>
</evidence>
<dbReference type="InterPro" id="IPR050822">
    <property type="entry name" value="Cerebellin_Synaptic_Org"/>
</dbReference>
<reference evidence="6" key="2">
    <citation type="submission" date="2020-11" db="EMBL/GenBank/DDBJ databases">
        <authorList>
            <person name="McCartney M.A."/>
            <person name="Auch B."/>
            <person name="Kono T."/>
            <person name="Mallez S."/>
            <person name="Becker A."/>
            <person name="Gohl D.M."/>
            <person name="Silverstein K.A.T."/>
            <person name="Koren S."/>
            <person name="Bechman K.B."/>
            <person name="Herman A."/>
            <person name="Abrahante J.E."/>
            <person name="Garbe J."/>
        </authorList>
    </citation>
    <scope>NUCLEOTIDE SEQUENCE</scope>
    <source>
        <strain evidence="6">Duluth1</strain>
        <tissue evidence="6">Whole animal</tissue>
    </source>
</reference>
<organism evidence="6 7">
    <name type="scientific">Dreissena polymorpha</name>
    <name type="common">Zebra mussel</name>
    <name type="synonym">Mytilus polymorpha</name>
    <dbReference type="NCBI Taxonomy" id="45954"/>
    <lineage>
        <taxon>Eukaryota</taxon>
        <taxon>Metazoa</taxon>
        <taxon>Spiralia</taxon>
        <taxon>Lophotrochozoa</taxon>
        <taxon>Mollusca</taxon>
        <taxon>Bivalvia</taxon>
        <taxon>Autobranchia</taxon>
        <taxon>Heteroconchia</taxon>
        <taxon>Euheterodonta</taxon>
        <taxon>Imparidentia</taxon>
        <taxon>Neoheterodontei</taxon>
        <taxon>Myida</taxon>
        <taxon>Dreissenoidea</taxon>
        <taxon>Dreissenidae</taxon>
        <taxon>Dreissena</taxon>
    </lineage>
</organism>
<evidence type="ECO:0000256" key="1">
    <source>
        <dbReference type="ARBA" id="ARBA00004613"/>
    </source>
</evidence>